<feature type="region of interest" description="Disordered" evidence="1">
    <location>
        <begin position="200"/>
        <end position="223"/>
    </location>
</feature>
<evidence type="ECO:0000313" key="4">
    <source>
        <dbReference type="Proteomes" id="UP000245771"/>
    </source>
</evidence>
<proteinExistence type="predicted"/>
<gene>
    <name evidence="3" type="ORF">FA14DRAFT_159883</name>
</gene>
<dbReference type="AlphaFoldDB" id="A0A316VKY1"/>
<keyword evidence="2" id="KW-0472">Membrane</keyword>
<evidence type="ECO:0008006" key="5">
    <source>
        <dbReference type="Google" id="ProtNLM"/>
    </source>
</evidence>
<evidence type="ECO:0000313" key="3">
    <source>
        <dbReference type="EMBL" id="PWN38216.1"/>
    </source>
</evidence>
<dbReference type="Pfam" id="PF08229">
    <property type="entry name" value="SHR3_chaperone"/>
    <property type="match status" value="1"/>
</dbReference>
<dbReference type="GO" id="GO:0006888">
    <property type="term" value="P:endoplasmic reticulum to Golgi vesicle-mediated transport"/>
    <property type="evidence" value="ECO:0007669"/>
    <property type="project" value="TreeGrafter"/>
</dbReference>
<organism evidence="3 4">
    <name type="scientific">Meira miltonrushii</name>
    <dbReference type="NCBI Taxonomy" id="1280837"/>
    <lineage>
        <taxon>Eukaryota</taxon>
        <taxon>Fungi</taxon>
        <taxon>Dikarya</taxon>
        <taxon>Basidiomycota</taxon>
        <taxon>Ustilaginomycotina</taxon>
        <taxon>Exobasidiomycetes</taxon>
        <taxon>Exobasidiales</taxon>
        <taxon>Brachybasidiaceae</taxon>
        <taxon>Meira</taxon>
    </lineage>
</organism>
<reference evidence="3 4" key="1">
    <citation type="journal article" date="2018" name="Mol. Biol. Evol.">
        <title>Broad Genomic Sampling Reveals a Smut Pathogenic Ancestry of the Fungal Clade Ustilaginomycotina.</title>
        <authorList>
            <person name="Kijpornyongpan T."/>
            <person name="Mondo S.J."/>
            <person name="Barry K."/>
            <person name="Sandor L."/>
            <person name="Lee J."/>
            <person name="Lipzen A."/>
            <person name="Pangilinan J."/>
            <person name="LaButti K."/>
            <person name="Hainaut M."/>
            <person name="Henrissat B."/>
            <person name="Grigoriev I.V."/>
            <person name="Spatafora J.W."/>
            <person name="Aime M.C."/>
        </authorList>
    </citation>
    <scope>NUCLEOTIDE SEQUENCE [LARGE SCALE GENOMIC DNA]</scope>
    <source>
        <strain evidence="3 4">MCA 3882</strain>
    </source>
</reference>
<dbReference type="Proteomes" id="UP000245771">
    <property type="component" value="Unassembled WGS sequence"/>
</dbReference>
<name>A0A316VKY1_9BASI</name>
<dbReference type="GeneID" id="37020215"/>
<sequence>MGFRTGFVLVSVSFLSGVLFIASLYDFPLLYSQHGQHELDVSLKFYLSLFQAPTAVSALLHGMIGLGLIGLLAKLHRWTETAKWFDGVSLVLFMGAVAMYGAVQVPNLRILADPNNMDLLLRSSVRTQREAVAKARVKAGEISADTVVDLASEVLTADEQEATIKVIAAGNTIILALFAGVLLFQASEWWMERAERIEEEKKRDAEMKALGLSSGNTAEKKSQ</sequence>
<keyword evidence="4" id="KW-1185">Reference proteome</keyword>
<dbReference type="PANTHER" id="PTHR28228">
    <property type="entry name" value="SECRETORY COMPONENT PROTEIN SHR3"/>
    <property type="match status" value="1"/>
</dbReference>
<dbReference type="SMART" id="SM00786">
    <property type="entry name" value="SHR3_chaperone"/>
    <property type="match status" value="1"/>
</dbReference>
<dbReference type="OrthoDB" id="5229808at2759"/>
<keyword evidence="2" id="KW-1133">Transmembrane helix</keyword>
<evidence type="ECO:0000256" key="1">
    <source>
        <dbReference type="SAM" id="MobiDB-lite"/>
    </source>
</evidence>
<dbReference type="RefSeq" id="XP_025358518.1">
    <property type="nucleotide sequence ID" value="XM_025498434.1"/>
</dbReference>
<evidence type="ECO:0000256" key="2">
    <source>
        <dbReference type="SAM" id="Phobius"/>
    </source>
</evidence>
<accession>A0A316VKY1</accession>
<dbReference type="PANTHER" id="PTHR28228:SF1">
    <property type="entry name" value="SECRETORY COMPONENT PROTEIN SHR3"/>
    <property type="match status" value="1"/>
</dbReference>
<dbReference type="InterPro" id="IPR013248">
    <property type="entry name" value="Psh3/Shr3"/>
</dbReference>
<feature type="transmembrane region" description="Helical" evidence="2">
    <location>
        <begin position="162"/>
        <end position="184"/>
    </location>
</feature>
<feature type="transmembrane region" description="Helical" evidence="2">
    <location>
        <begin position="7"/>
        <end position="25"/>
    </location>
</feature>
<keyword evidence="2" id="KW-0812">Transmembrane</keyword>
<dbReference type="GO" id="GO:0005789">
    <property type="term" value="C:endoplasmic reticulum membrane"/>
    <property type="evidence" value="ECO:0007669"/>
    <property type="project" value="TreeGrafter"/>
</dbReference>
<dbReference type="EMBL" id="KZ819602">
    <property type="protein sequence ID" value="PWN38216.1"/>
    <property type="molecule type" value="Genomic_DNA"/>
</dbReference>
<protein>
    <recommendedName>
        <fullName evidence="5">Shr3 amino acid permease chaperone</fullName>
    </recommendedName>
</protein>
<feature type="transmembrane region" description="Helical" evidence="2">
    <location>
        <begin position="84"/>
        <end position="103"/>
    </location>
</feature>
<dbReference type="GO" id="GO:0051082">
    <property type="term" value="F:unfolded protein binding"/>
    <property type="evidence" value="ECO:0007669"/>
    <property type="project" value="TreeGrafter"/>
</dbReference>
<feature type="transmembrane region" description="Helical" evidence="2">
    <location>
        <begin position="45"/>
        <end position="72"/>
    </location>
</feature>
<dbReference type="STRING" id="1280837.A0A316VKY1"/>
<dbReference type="InParanoid" id="A0A316VKY1"/>